<organism evidence="1">
    <name type="scientific">Anguilla anguilla</name>
    <name type="common">European freshwater eel</name>
    <name type="synonym">Muraena anguilla</name>
    <dbReference type="NCBI Taxonomy" id="7936"/>
    <lineage>
        <taxon>Eukaryota</taxon>
        <taxon>Metazoa</taxon>
        <taxon>Chordata</taxon>
        <taxon>Craniata</taxon>
        <taxon>Vertebrata</taxon>
        <taxon>Euteleostomi</taxon>
        <taxon>Actinopterygii</taxon>
        <taxon>Neopterygii</taxon>
        <taxon>Teleostei</taxon>
        <taxon>Anguilliformes</taxon>
        <taxon>Anguillidae</taxon>
        <taxon>Anguilla</taxon>
    </lineage>
</organism>
<reference evidence="1" key="2">
    <citation type="journal article" date="2015" name="Fish Shellfish Immunol.">
        <title>Early steps in the European eel (Anguilla anguilla)-Vibrio vulnificus interaction in the gills: Role of the RtxA13 toxin.</title>
        <authorList>
            <person name="Callol A."/>
            <person name="Pajuelo D."/>
            <person name="Ebbesson L."/>
            <person name="Teles M."/>
            <person name="MacKenzie S."/>
            <person name="Amaro C."/>
        </authorList>
    </citation>
    <scope>NUCLEOTIDE SEQUENCE</scope>
</reference>
<sequence>MLRVTMAFGRRCYC</sequence>
<proteinExistence type="predicted"/>
<accession>A0A0E9SPW4</accession>
<reference evidence="1" key="1">
    <citation type="submission" date="2014-11" db="EMBL/GenBank/DDBJ databases">
        <authorList>
            <person name="Amaro Gonzalez C."/>
        </authorList>
    </citation>
    <scope>NUCLEOTIDE SEQUENCE</scope>
</reference>
<name>A0A0E9SPW4_ANGAN</name>
<protein>
    <submittedName>
        <fullName evidence="1">Uncharacterized protein</fullName>
    </submittedName>
</protein>
<dbReference type="EMBL" id="GBXM01066004">
    <property type="protein sequence ID" value="JAH42573.1"/>
    <property type="molecule type" value="Transcribed_RNA"/>
</dbReference>
<evidence type="ECO:0000313" key="1">
    <source>
        <dbReference type="EMBL" id="JAH42573.1"/>
    </source>
</evidence>